<accession>A0ABU4HK53</accession>
<organism evidence="2 3">
    <name type="scientific">Conexibacter stalactiti</name>
    <dbReference type="NCBI Taxonomy" id="1940611"/>
    <lineage>
        <taxon>Bacteria</taxon>
        <taxon>Bacillati</taxon>
        <taxon>Actinomycetota</taxon>
        <taxon>Thermoleophilia</taxon>
        <taxon>Solirubrobacterales</taxon>
        <taxon>Conexibacteraceae</taxon>
        <taxon>Conexibacter</taxon>
    </lineage>
</organism>
<reference evidence="3" key="1">
    <citation type="submission" date="2023-07" db="EMBL/GenBank/DDBJ databases">
        <title>Conexibacter stalactiti sp. nov., isolated from stalactites in a lava cave and emended description of the genus Conexibacter.</title>
        <authorList>
            <person name="Lee S.D."/>
        </authorList>
    </citation>
    <scope>NUCLEOTIDE SEQUENCE [LARGE SCALE GENOMIC DNA]</scope>
    <source>
        <strain evidence="3">KCTC 39840</strain>
    </source>
</reference>
<comment type="caution">
    <text evidence="2">The sequence shown here is derived from an EMBL/GenBank/DDBJ whole genome shotgun (WGS) entry which is preliminary data.</text>
</comment>
<dbReference type="EMBL" id="JAWSTH010000007">
    <property type="protein sequence ID" value="MDW5593687.1"/>
    <property type="molecule type" value="Genomic_DNA"/>
</dbReference>
<gene>
    <name evidence="2" type="ORF">R7226_05025</name>
</gene>
<evidence type="ECO:0000259" key="1">
    <source>
        <dbReference type="Pfam" id="PF08386"/>
    </source>
</evidence>
<dbReference type="Pfam" id="PF08386">
    <property type="entry name" value="Abhydrolase_4"/>
    <property type="match status" value="1"/>
</dbReference>
<dbReference type="InterPro" id="IPR013595">
    <property type="entry name" value="Pept_S33_TAP-like_C"/>
</dbReference>
<evidence type="ECO:0000313" key="2">
    <source>
        <dbReference type="EMBL" id="MDW5593687.1"/>
    </source>
</evidence>
<keyword evidence="3" id="KW-1185">Reference proteome</keyword>
<dbReference type="GO" id="GO:0016787">
    <property type="term" value="F:hydrolase activity"/>
    <property type="evidence" value="ECO:0007669"/>
    <property type="project" value="UniProtKB-KW"/>
</dbReference>
<dbReference type="InterPro" id="IPR029058">
    <property type="entry name" value="AB_hydrolase_fold"/>
</dbReference>
<proteinExistence type="predicted"/>
<evidence type="ECO:0000313" key="3">
    <source>
        <dbReference type="Proteomes" id="UP001284601"/>
    </source>
</evidence>
<keyword evidence="2" id="KW-0378">Hydrolase</keyword>
<feature type="domain" description="Peptidase S33 tripeptidyl aminopeptidase-like C-terminal" evidence="1">
    <location>
        <begin position="3"/>
        <end position="84"/>
    </location>
</feature>
<dbReference type="SUPFAM" id="SSF53474">
    <property type="entry name" value="alpha/beta-Hydrolases"/>
    <property type="match status" value="1"/>
</dbReference>
<feature type="non-terminal residue" evidence="2">
    <location>
        <position position="1"/>
    </location>
</feature>
<protein>
    <submittedName>
        <fullName evidence="2">Alpha/beta hydrolase</fullName>
    </submittedName>
</protein>
<dbReference type="Gene3D" id="3.40.50.1820">
    <property type="entry name" value="alpha/beta hydrolase"/>
    <property type="match status" value="1"/>
</dbReference>
<sequence length="259" mass="27669">ALCRAWPETAAAPSAGPLPDVPALLLAGEADLRTPREDAAAVAAQLPRGRLLAVPQVGHSVLSWADDDSCQGRALRRFLRGASVRDCPRPTGRTQLPPTRLAPASFDTLVPAAGLPPRVGRTVAALRETYDDLQERSLVTVIQFMDSDWDIDDPRQPTIGWGGLRGGRATFDSRVHAHGYEVVPGVRVTGIGRQLAEDSIEYTYTLRVWGPAAARGTVRVDAERIVGRLGGRAVRVTLPRARATPSRAAAIAAAVETAR</sequence>
<dbReference type="Proteomes" id="UP001284601">
    <property type="component" value="Unassembled WGS sequence"/>
</dbReference>
<dbReference type="RefSeq" id="WP_318595946.1">
    <property type="nucleotide sequence ID" value="NZ_JAWSTH010000007.1"/>
</dbReference>
<name>A0ABU4HK53_9ACTN</name>